<dbReference type="InterPro" id="IPR006680">
    <property type="entry name" value="Amidohydro-rel"/>
</dbReference>
<protein>
    <recommendedName>
        <fullName evidence="4">5-methylthioadenosine/S-adenosylhomocysteine deaminase</fullName>
        <shortName evidence="4">MTA/SAH deaminase</shortName>
        <ecNumber evidence="4">3.5.4.28</ecNumber>
        <ecNumber evidence="4">3.5.4.31</ecNumber>
    </recommendedName>
</protein>
<comment type="caution">
    <text evidence="6">The sequence shown here is derived from an EMBL/GenBank/DDBJ whole genome shotgun (WGS) entry which is preliminary data.</text>
</comment>
<dbReference type="Proteomes" id="UP000525298">
    <property type="component" value="Unassembled WGS sequence"/>
</dbReference>
<dbReference type="GO" id="GO:0046872">
    <property type="term" value="F:metal ion binding"/>
    <property type="evidence" value="ECO:0007669"/>
    <property type="project" value="UniProtKB-KW"/>
</dbReference>
<evidence type="ECO:0000256" key="3">
    <source>
        <dbReference type="ARBA" id="ARBA00022833"/>
    </source>
</evidence>
<evidence type="ECO:0000313" key="7">
    <source>
        <dbReference type="Proteomes" id="UP000525298"/>
    </source>
</evidence>
<feature type="binding site" evidence="4">
    <location>
        <position position="193"/>
    </location>
    <ligand>
        <name>substrate</name>
    </ligand>
</feature>
<comment type="cofactor">
    <cofactor evidence="4">
        <name>Zn(2+)</name>
        <dbReference type="ChEBI" id="CHEBI:29105"/>
    </cofactor>
    <text evidence="4">Binds 1 zinc ion per subunit.</text>
</comment>
<dbReference type="CDD" id="cd01298">
    <property type="entry name" value="ATZ_TRZ_like"/>
    <property type="match status" value="1"/>
</dbReference>
<name>A0A7W0C8T6_9BACT</name>
<keyword evidence="2 4" id="KW-0378">Hydrolase</keyword>
<comment type="catalytic activity">
    <reaction evidence="4">
        <text>S-methyl-5'-thioadenosine + H2O + H(+) = S-methyl-5'-thioinosine + NH4(+)</text>
        <dbReference type="Rhea" id="RHEA:25025"/>
        <dbReference type="ChEBI" id="CHEBI:15377"/>
        <dbReference type="ChEBI" id="CHEBI:15378"/>
        <dbReference type="ChEBI" id="CHEBI:17509"/>
        <dbReference type="ChEBI" id="CHEBI:28938"/>
        <dbReference type="ChEBI" id="CHEBI:48595"/>
        <dbReference type="EC" id="3.5.4.31"/>
    </reaction>
</comment>
<feature type="binding site" evidence="4">
    <location>
        <position position="223"/>
    </location>
    <ligand>
        <name>substrate</name>
    </ligand>
</feature>
<feature type="binding site" evidence="4">
    <location>
        <position position="101"/>
    </location>
    <ligand>
        <name>substrate</name>
    </ligand>
</feature>
<dbReference type="EC" id="3.5.4.28" evidence="4"/>
<feature type="binding site" evidence="4">
    <location>
        <position position="308"/>
    </location>
    <ligand>
        <name>Zn(2+)</name>
        <dbReference type="ChEBI" id="CHEBI:29105"/>
    </ligand>
</feature>
<feature type="domain" description="Amidohydrolase-related" evidence="5">
    <location>
        <begin position="63"/>
        <end position="411"/>
    </location>
</feature>
<keyword evidence="3 4" id="KW-0862">Zinc</keyword>
<keyword evidence="7" id="KW-1185">Reference proteome</keyword>
<evidence type="ECO:0000256" key="4">
    <source>
        <dbReference type="HAMAP-Rule" id="MF_01281"/>
    </source>
</evidence>
<dbReference type="SUPFAM" id="SSF51556">
    <property type="entry name" value="Metallo-dependent hydrolases"/>
    <property type="match status" value="1"/>
</dbReference>
<feature type="binding site" evidence="4">
    <location>
        <position position="308"/>
    </location>
    <ligand>
        <name>substrate</name>
    </ligand>
</feature>
<comment type="catalytic activity">
    <reaction evidence="4">
        <text>S-adenosyl-L-homocysteine + H2O + H(+) = S-inosyl-L-homocysteine + NH4(+)</text>
        <dbReference type="Rhea" id="RHEA:20716"/>
        <dbReference type="ChEBI" id="CHEBI:15377"/>
        <dbReference type="ChEBI" id="CHEBI:15378"/>
        <dbReference type="ChEBI" id="CHEBI:28938"/>
        <dbReference type="ChEBI" id="CHEBI:57856"/>
        <dbReference type="ChEBI" id="CHEBI:57985"/>
        <dbReference type="EC" id="3.5.4.28"/>
    </reaction>
</comment>
<dbReference type="Pfam" id="PF01979">
    <property type="entry name" value="Amidohydro_1"/>
    <property type="match status" value="1"/>
</dbReference>
<accession>A0A7W0C8T6</accession>
<dbReference type="RefSeq" id="WP_181550837.1">
    <property type="nucleotide sequence ID" value="NZ_JACDUS010000003.1"/>
</dbReference>
<evidence type="ECO:0000256" key="2">
    <source>
        <dbReference type="ARBA" id="ARBA00022801"/>
    </source>
</evidence>
<dbReference type="SUPFAM" id="SSF51338">
    <property type="entry name" value="Composite domain of metallo-dependent hydrolases"/>
    <property type="match status" value="1"/>
</dbReference>
<dbReference type="GO" id="GO:0050270">
    <property type="term" value="F:S-adenosylhomocysteine deaminase activity"/>
    <property type="evidence" value="ECO:0007669"/>
    <property type="project" value="UniProtKB-UniRule"/>
</dbReference>
<dbReference type="GO" id="GO:0090614">
    <property type="term" value="F:5'-methylthioadenosine deaminase activity"/>
    <property type="evidence" value="ECO:0007669"/>
    <property type="project" value="UniProtKB-UniRule"/>
</dbReference>
<comment type="similarity">
    <text evidence="4">Belongs to the metallo-dependent hydrolases superfamily. MTA/SAH deaminase family.</text>
</comment>
<dbReference type="AlphaFoldDB" id="A0A7W0C8T6"/>
<feature type="binding site" evidence="4">
    <location>
        <position position="72"/>
    </location>
    <ligand>
        <name>Zn(2+)</name>
        <dbReference type="ChEBI" id="CHEBI:29105"/>
    </ligand>
</feature>
<feature type="binding site" evidence="4">
    <location>
        <position position="220"/>
    </location>
    <ligand>
        <name>Zn(2+)</name>
        <dbReference type="ChEBI" id="CHEBI:29105"/>
    </ligand>
</feature>
<dbReference type="InterPro" id="IPR050287">
    <property type="entry name" value="MTA/SAH_deaminase"/>
</dbReference>
<dbReference type="FunFam" id="3.20.20.140:FF:000014">
    <property type="entry name" value="5-methylthioadenosine/S-adenosylhomocysteine deaminase"/>
    <property type="match status" value="1"/>
</dbReference>
<dbReference type="InterPro" id="IPR032466">
    <property type="entry name" value="Metal_Hydrolase"/>
</dbReference>
<dbReference type="InterPro" id="IPR011059">
    <property type="entry name" value="Metal-dep_hydrolase_composite"/>
</dbReference>
<comment type="caution">
    <text evidence="4">Lacks conserved residue(s) required for the propagation of feature annotation.</text>
</comment>
<evidence type="ECO:0000256" key="1">
    <source>
        <dbReference type="ARBA" id="ARBA00022723"/>
    </source>
</evidence>
<evidence type="ECO:0000313" key="6">
    <source>
        <dbReference type="EMBL" id="MBA2881184.1"/>
    </source>
</evidence>
<dbReference type="HAMAP" id="MF_01281">
    <property type="entry name" value="MTA_SAH_deamin"/>
    <property type="match status" value="1"/>
</dbReference>
<dbReference type="InterPro" id="IPR023512">
    <property type="entry name" value="Deaminase_MtaD/DadD"/>
</dbReference>
<sequence length="457" mass="48903">MVDLQDRPDLLVVNGTVLTMDEHGTVIQNGAVAVSGDSIRSVGPAEKFNIKGAARIIDANGGIIMPGLINTHTHAAMTCFRGLADDMDLMTWLNEYIFPAEARLSHERVYTGAMLACAEMMLSGTTCFADMYLFEDAVAQAAARAGMRAVAGEVLYDFDSPNYGSIDKGFDYTLELIDRWRNDPLITIAVEPHSPYLCAPDLLRRAAAISEEHEIPMIVHVAETAGEAEQIRKTHGKSPVAHLADIGVLSPRFLACHCVAVSQEDIDLLRAHDVKVSHNPESNMKLASGIAPVPAMQAAGLCVALGTDGPTSNNNLDMFMEMDAAAKIHKVSQMDPTVMDAGTVLRMATIDAASALGLGNVTGSVEPGKKADIIVIDTHKPHLTPMYNICSHLVYAAGGADVQHVVINGVPVVDDGRLVSFDAEAVMEQMEQIAAEIRGLHDWTAKRANTGAKAGKE</sequence>
<keyword evidence="1 4" id="KW-0479">Metal-binding</keyword>
<dbReference type="EMBL" id="JACDUS010000003">
    <property type="protein sequence ID" value="MBA2881184.1"/>
    <property type="molecule type" value="Genomic_DNA"/>
</dbReference>
<dbReference type="PANTHER" id="PTHR43794">
    <property type="entry name" value="AMINOHYDROLASE SSNA-RELATED"/>
    <property type="match status" value="1"/>
</dbReference>
<reference evidence="6 7" key="1">
    <citation type="submission" date="2020-07" db="EMBL/GenBank/DDBJ databases">
        <title>Genomic Encyclopedia of Type Strains, Phase IV (KMG-IV): sequencing the most valuable type-strain genomes for metagenomic binning, comparative biology and taxonomic classification.</title>
        <authorList>
            <person name="Goeker M."/>
        </authorList>
    </citation>
    <scope>NUCLEOTIDE SEQUENCE [LARGE SCALE GENOMIC DNA]</scope>
    <source>
        <strain evidence="6 7">DSM 17721</strain>
    </source>
</reference>
<organism evidence="6 7">
    <name type="scientific">Desulfosalsimonas propionicica</name>
    <dbReference type="NCBI Taxonomy" id="332175"/>
    <lineage>
        <taxon>Bacteria</taxon>
        <taxon>Pseudomonadati</taxon>
        <taxon>Thermodesulfobacteriota</taxon>
        <taxon>Desulfobacteria</taxon>
        <taxon>Desulfobacterales</taxon>
        <taxon>Desulfosalsimonadaceae</taxon>
        <taxon>Desulfosalsimonas</taxon>
    </lineage>
</organism>
<dbReference type="Gene3D" id="3.20.20.140">
    <property type="entry name" value="Metal-dependent hydrolases"/>
    <property type="match status" value="1"/>
</dbReference>
<gene>
    <name evidence="4" type="primary">mtaD</name>
    <name evidence="6" type="ORF">HNR65_001510</name>
</gene>
<proteinExistence type="inferred from homology"/>
<dbReference type="Gene3D" id="2.30.40.10">
    <property type="entry name" value="Urease, subunit C, domain 1"/>
    <property type="match status" value="1"/>
</dbReference>
<feature type="binding site" evidence="4">
    <location>
        <position position="74"/>
    </location>
    <ligand>
        <name>Zn(2+)</name>
        <dbReference type="ChEBI" id="CHEBI:29105"/>
    </ligand>
</feature>
<dbReference type="EC" id="3.5.4.31" evidence="4"/>
<dbReference type="PANTHER" id="PTHR43794:SF11">
    <property type="entry name" value="AMIDOHYDROLASE-RELATED DOMAIN-CONTAINING PROTEIN"/>
    <property type="match status" value="1"/>
</dbReference>
<comment type="function">
    <text evidence="4">Catalyzes the deamination of 5-methylthioadenosine and S-adenosyl-L-homocysteine into 5-methylthioinosine and S-inosyl-L-homocysteine, respectively. Is also able to deaminate adenosine.</text>
</comment>
<evidence type="ECO:0000259" key="5">
    <source>
        <dbReference type="Pfam" id="PF01979"/>
    </source>
</evidence>